<dbReference type="AlphaFoldDB" id="A0A370PG36"/>
<reference evidence="1 2" key="1">
    <citation type="submission" date="2018-07" db="EMBL/GenBank/DDBJ databases">
        <title>Section-level genome sequencing of Aspergillus section Nigri to investigate inter- and intra-species variation.</title>
        <authorList>
            <consortium name="DOE Joint Genome Institute"/>
            <person name="Vesth T.C."/>
            <person name="Nybo J.L."/>
            <person name="Theobald S."/>
            <person name="Frisvad J.C."/>
            <person name="Larsen T.O."/>
            <person name="Nielsen K.F."/>
            <person name="Hoof J.B."/>
            <person name="Brandl J."/>
            <person name="Salamov A."/>
            <person name="Riley R."/>
            <person name="Gladden J.M."/>
            <person name="Phatale P."/>
            <person name="Nielsen M.T."/>
            <person name="Lyhne E.K."/>
            <person name="Kogle M.E."/>
            <person name="Strasser K."/>
            <person name="McDonnell E."/>
            <person name="Barry K."/>
            <person name="Clum A."/>
            <person name="Chen C."/>
            <person name="Nolan M."/>
            <person name="Sandor L."/>
            <person name="Kuo A."/>
            <person name="Lipzen A."/>
            <person name="Hainaut M."/>
            <person name="Drula E."/>
            <person name="Tsang A."/>
            <person name="Magnuson J.K."/>
            <person name="Henrissat B."/>
            <person name="Wiebenga A."/>
            <person name="Simmons B.A."/>
            <person name="Makela M.R."/>
            <person name="De vries R.P."/>
            <person name="Grigoriev I.V."/>
            <person name="Mortensen U.H."/>
            <person name="Baker S.E."/>
            <person name="Andersen M.R."/>
        </authorList>
    </citation>
    <scope>NUCLEOTIDE SEQUENCE [LARGE SCALE GENOMIC DNA]</scope>
    <source>
        <strain evidence="1 2">ATCC 13157</strain>
    </source>
</reference>
<accession>A0A370PG36</accession>
<name>A0A370PG36_ASPPH</name>
<sequence>MARRAWGIARELNSHDWAGYIALKFLAFGGENLSQNYQAYETKYEASRRTAVVKQRKVVSLSPFDRSVRKRVNLPVRLSRHAPDSSPGWVLMPTPCRVLTVHAVAKVSIHAPRQIVRSIDDLDPSYISADFLLVYFVAAEFTELSLLSVVVRGGRCQQSHLPRASSSRMPPGVMRLPAGLTGCGNEWPVGNQRLLAAEQLDSCGLMQDNSTDLVGAGATDGGRNELLSSFVRRAVFITQLIS</sequence>
<dbReference type="EMBL" id="KZ851856">
    <property type="protein sequence ID" value="RDK41122.1"/>
    <property type="molecule type" value="Genomic_DNA"/>
</dbReference>
<evidence type="ECO:0000313" key="1">
    <source>
        <dbReference type="EMBL" id="RDK41122.1"/>
    </source>
</evidence>
<proteinExistence type="predicted"/>
<dbReference type="Proteomes" id="UP000254937">
    <property type="component" value="Unassembled WGS sequence"/>
</dbReference>
<keyword evidence="2" id="KW-1185">Reference proteome</keyword>
<organism evidence="1 2">
    <name type="scientific">Aspergillus phoenicis ATCC 13157</name>
    <dbReference type="NCBI Taxonomy" id="1353007"/>
    <lineage>
        <taxon>Eukaryota</taxon>
        <taxon>Fungi</taxon>
        <taxon>Dikarya</taxon>
        <taxon>Ascomycota</taxon>
        <taxon>Pezizomycotina</taxon>
        <taxon>Eurotiomycetes</taxon>
        <taxon>Eurotiomycetidae</taxon>
        <taxon>Eurotiales</taxon>
        <taxon>Aspergillaceae</taxon>
        <taxon>Aspergillus</taxon>
    </lineage>
</organism>
<gene>
    <name evidence="1" type="ORF">M752DRAFT_284611</name>
</gene>
<protein>
    <submittedName>
        <fullName evidence="1">Uncharacterized protein</fullName>
    </submittedName>
</protein>
<evidence type="ECO:0000313" key="2">
    <source>
        <dbReference type="Proteomes" id="UP000254937"/>
    </source>
</evidence>